<dbReference type="AlphaFoldDB" id="G2E2K6"/>
<name>G2E2K6_9GAMM</name>
<sequence>MPDYHLTDKQLAELRAAHRGTRDKREADRIKAVVLLATGWTAEQIAEVLQIDPNTVRNHFKRYRQDGLKSLGHVAFRGSACQLDAAQLTCLEAHLQSHLYLSAKAVAQWVENTFDVAYTVSGMTALLHRLGYVYKKPKLIPGKADPEAQKAFLAEYETLKQTKGDADPIYFMDAVHPQHNPVIAQGWIKRGEDREIRSNTGRRRVNINGAIDLKCLEPVVRFDDSINAVSTIALLQQIEQRHPDAAVIHVICDNARYYRSKAVRKHLETSRVQLLFLPPYAPNLNLIERFWKYFKKIVLYNRYFESFADFKAACENFFRHPNQYRGDLRSLLTENFAIVGE</sequence>
<dbReference type="eggNOG" id="COG3415">
    <property type="taxonomic scope" value="Bacteria"/>
</dbReference>
<dbReference type="InterPro" id="IPR012337">
    <property type="entry name" value="RNaseH-like_sf"/>
</dbReference>
<dbReference type="GO" id="GO:0003676">
    <property type="term" value="F:nucleic acid binding"/>
    <property type="evidence" value="ECO:0007669"/>
    <property type="project" value="InterPro"/>
</dbReference>
<dbReference type="SUPFAM" id="SSF46689">
    <property type="entry name" value="Homeodomain-like"/>
    <property type="match status" value="1"/>
</dbReference>
<evidence type="ECO:0000313" key="3">
    <source>
        <dbReference type="EMBL" id="EGV30560.1"/>
    </source>
</evidence>
<dbReference type="NCBIfam" id="NF033545">
    <property type="entry name" value="transpos_IS630"/>
    <property type="match status" value="1"/>
</dbReference>
<dbReference type="InterPro" id="IPR047655">
    <property type="entry name" value="Transpos_IS630-like"/>
</dbReference>
<feature type="domain" description="Tc1-like transposase DDE" evidence="1">
    <location>
        <begin position="168"/>
        <end position="310"/>
    </location>
</feature>
<dbReference type="InterPro" id="IPR025959">
    <property type="entry name" value="Winged_HTH_dom"/>
</dbReference>
<accession>G2E2K6</accession>
<comment type="caution">
    <text evidence="3">The sequence shown here is derived from an EMBL/GenBank/DDBJ whole genome shotgun (WGS) entry which is preliminary data.</text>
</comment>
<dbReference type="Pfam" id="PF13384">
    <property type="entry name" value="HTH_23"/>
    <property type="match status" value="1"/>
</dbReference>
<dbReference type="OrthoDB" id="9813816at2"/>
<dbReference type="STRING" id="765913.ThidrDRAFT_2519"/>
<dbReference type="Pfam" id="PF13358">
    <property type="entry name" value="DDE_3"/>
    <property type="match status" value="1"/>
</dbReference>
<feature type="domain" description="Winged helix-turn helix" evidence="2">
    <location>
        <begin position="99"/>
        <end position="156"/>
    </location>
</feature>
<reference evidence="3 4" key="1">
    <citation type="submission" date="2011-06" db="EMBL/GenBank/DDBJ databases">
        <title>The draft genome of Thiorhodococcus drewsii AZ1.</title>
        <authorList>
            <consortium name="US DOE Joint Genome Institute (JGI-PGF)"/>
            <person name="Lucas S."/>
            <person name="Han J."/>
            <person name="Lapidus A."/>
            <person name="Cheng J.-F."/>
            <person name="Goodwin L."/>
            <person name="Pitluck S."/>
            <person name="Peters L."/>
            <person name="Land M.L."/>
            <person name="Hauser L."/>
            <person name="Vogl K."/>
            <person name="Liu Z."/>
            <person name="Imhoff J."/>
            <person name="Thiel V."/>
            <person name="Frigaard N.-U."/>
            <person name="Bryant D.A."/>
            <person name="Woyke T.J."/>
        </authorList>
    </citation>
    <scope>NUCLEOTIDE SEQUENCE [LARGE SCALE GENOMIC DNA]</scope>
    <source>
        <strain evidence="3 4">AZ1</strain>
    </source>
</reference>
<keyword evidence="4" id="KW-1185">Reference proteome</keyword>
<dbReference type="Gene3D" id="3.30.420.10">
    <property type="entry name" value="Ribonuclease H-like superfamily/Ribonuclease H"/>
    <property type="match status" value="1"/>
</dbReference>
<dbReference type="Proteomes" id="UP000004200">
    <property type="component" value="Unassembled WGS sequence"/>
</dbReference>
<dbReference type="SUPFAM" id="SSF53098">
    <property type="entry name" value="Ribonuclease H-like"/>
    <property type="match status" value="1"/>
</dbReference>
<dbReference type="InterPro" id="IPR036397">
    <property type="entry name" value="RNaseH_sf"/>
</dbReference>
<gene>
    <name evidence="3" type="ORF">ThidrDRAFT_2519</name>
</gene>
<protein>
    <submittedName>
        <fullName evidence="3">Integrase catalytic region</fullName>
    </submittedName>
</protein>
<dbReference type="Gene3D" id="1.10.10.10">
    <property type="entry name" value="Winged helix-like DNA-binding domain superfamily/Winged helix DNA-binding domain"/>
    <property type="match status" value="1"/>
</dbReference>
<organism evidence="3 4">
    <name type="scientific">Thiorhodococcus drewsii AZ1</name>
    <dbReference type="NCBI Taxonomy" id="765913"/>
    <lineage>
        <taxon>Bacteria</taxon>
        <taxon>Pseudomonadati</taxon>
        <taxon>Pseudomonadota</taxon>
        <taxon>Gammaproteobacteria</taxon>
        <taxon>Chromatiales</taxon>
        <taxon>Chromatiaceae</taxon>
        <taxon>Thiorhodococcus</taxon>
    </lineage>
</organism>
<dbReference type="InterPro" id="IPR009057">
    <property type="entry name" value="Homeodomain-like_sf"/>
</dbReference>
<dbReference type="EMBL" id="AFWT01000017">
    <property type="protein sequence ID" value="EGV30560.1"/>
    <property type="molecule type" value="Genomic_DNA"/>
</dbReference>
<dbReference type="Pfam" id="PF13592">
    <property type="entry name" value="HTH_33"/>
    <property type="match status" value="1"/>
</dbReference>
<proteinExistence type="predicted"/>
<dbReference type="eggNOG" id="COG3335">
    <property type="taxonomic scope" value="Bacteria"/>
</dbReference>
<dbReference type="InterPro" id="IPR036388">
    <property type="entry name" value="WH-like_DNA-bd_sf"/>
</dbReference>
<dbReference type="RefSeq" id="WP_007041232.1">
    <property type="nucleotide sequence ID" value="NZ_AFWT01000017.1"/>
</dbReference>
<evidence type="ECO:0000313" key="4">
    <source>
        <dbReference type="Proteomes" id="UP000004200"/>
    </source>
</evidence>
<evidence type="ECO:0000259" key="2">
    <source>
        <dbReference type="Pfam" id="PF13592"/>
    </source>
</evidence>
<dbReference type="InterPro" id="IPR038717">
    <property type="entry name" value="Tc1-like_DDE_dom"/>
</dbReference>
<evidence type="ECO:0000259" key="1">
    <source>
        <dbReference type="Pfam" id="PF13358"/>
    </source>
</evidence>